<organism evidence="6 7">
    <name type="scientific">Tolumonas osonensis</name>
    <dbReference type="NCBI Taxonomy" id="675874"/>
    <lineage>
        <taxon>Bacteria</taxon>
        <taxon>Pseudomonadati</taxon>
        <taxon>Pseudomonadota</taxon>
        <taxon>Gammaproteobacteria</taxon>
        <taxon>Aeromonadales</taxon>
        <taxon>Aeromonadaceae</taxon>
        <taxon>Tolumonas</taxon>
    </lineage>
</organism>
<dbReference type="CDD" id="cd09020">
    <property type="entry name" value="D-hex-6-P-epi_like"/>
    <property type="match status" value="1"/>
</dbReference>
<comment type="caution">
    <text evidence="6">The sequence shown here is derived from an EMBL/GenBank/DDBJ whole genome shotgun (WGS) entry which is preliminary data.</text>
</comment>
<dbReference type="Gene3D" id="2.70.98.10">
    <property type="match status" value="1"/>
</dbReference>
<dbReference type="SUPFAM" id="SSF74650">
    <property type="entry name" value="Galactose mutarotase-like"/>
    <property type="match status" value="1"/>
</dbReference>
<dbReference type="PANTHER" id="PTHR11122">
    <property type="entry name" value="APOSPORY-ASSOCIATED PROTEIN C-RELATED"/>
    <property type="match status" value="1"/>
</dbReference>
<gene>
    <name evidence="6" type="ORF">HNR75_001172</name>
</gene>
<dbReference type="EC" id="5.1.3.15" evidence="4"/>
<keyword evidence="3 4" id="KW-0413">Isomerase</keyword>
<comment type="catalytic activity">
    <reaction evidence="1">
        <text>alpha-D-glucose 6-phosphate = beta-D-glucose 6-phosphate</text>
        <dbReference type="Rhea" id="RHEA:16249"/>
        <dbReference type="ChEBI" id="CHEBI:58225"/>
        <dbReference type="ChEBI" id="CHEBI:58247"/>
        <dbReference type="EC" id="5.1.3.15"/>
    </reaction>
</comment>
<sequence>MLQNFNLTKQKDLTNHVTLATGSAGLSYLLIKNDHAEAAISLFGAHLMHYQANGKHPLLWMSNTSAQDGSKPFRGGVPICWPWFGPASADIGTDKPLHGFARINEWKLEGISENADGTLIHLVLESTEKTRELWPHDFRLEFEVQVGAELTMSITTTNTGSSELRYRGALHTYFDTLNTESVKISGLGDRFYDKLTQSERAQDGDLLLTEGMDRIYTAPAAAVTFTNGYETVQLNNGNANSVVVWNPWDKIAANMPDFDSDRWPTMVCIETAVTGEGVVVAAGEEHTLSATLRYLA</sequence>
<dbReference type="GO" id="GO:0005975">
    <property type="term" value="P:carbohydrate metabolic process"/>
    <property type="evidence" value="ECO:0007669"/>
    <property type="project" value="InterPro"/>
</dbReference>
<proteinExistence type="inferred from homology"/>
<dbReference type="PIRSF" id="PIRSF016020">
    <property type="entry name" value="PHexose_mutarotase"/>
    <property type="match status" value="1"/>
</dbReference>
<evidence type="ECO:0000256" key="3">
    <source>
        <dbReference type="ARBA" id="ARBA00023235"/>
    </source>
</evidence>
<dbReference type="Proteomes" id="UP000585721">
    <property type="component" value="Unassembled WGS sequence"/>
</dbReference>
<evidence type="ECO:0000256" key="4">
    <source>
        <dbReference type="PIRNR" id="PIRNR016020"/>
    </source>
</evidence>
<dbReference type="PANTHER" id="PTHR11122:SF13">
    <property type="entry name" value="GLUCOSE-6-PHOSPHATE 1-EPIMERASE"/>
    <property type="match status" value="1"/>
</dbReference>
<name>A0A841GKH0_9GAMM</name>
<protein>
    <recommendedName>
        <fullName evidence="4">Putative glucose-6-phosphate 1-epimerase</fullName>
        <ecNumber evidence="4">5.1.3.15</ecNumber>
    </recommendedName>
</protein>
<dbReference type="GO" id="GO:0030246">
    <property type="term" value="F:carbohydrate binding"/>
    <property type="evidence" value="ECO:0007669"/>
    <property type="project" value="UniProtKB-UniRule"/>
</dbReference>
<evidence type="ECO:0000313" key="7">
    <source>
        <dbReference type="Proteomes" id="UP000585721"/>
    </source>
</evidence>
<evidence type="ECO:0000256" key="2">
    <source>
        <dbReference type="ARBA" id="ARBA00005866"/>
    </source>
</evidence>
<dbReference type="InterPro" id="IPR011013">
    <property type="entry name" value="Gal_mutarotase_sf_dom"/>
</dbReference>
<evidence type="ECO:0000313" key="6">
    <source>
        <dbReference type="EMBL" id="MBB6055290.1"/>
    </source>
</evidence>
<dbReference type="InterPro" id="IPR014718">
    <property type="entry name" value="GH-type_carb-bd"/>
</dbReference>
<dbReference type="Pfam" id="PF01263">
    <property type="entry name" value="Aldose_epim"/>
    <property type="match status" value="1"/>
</dbReference>
<reference evidence="6 7" key="1">
    <citation type="submission" date="2020-08" db="EMBL/GenBank/DDBJ databases">
        <title>Genomic Encyclopedia of Type Strains, Phase IV (KMG-IV): sequencing the most valuable type-strain genomes for metagenomic binning, comparative biology and taxonomic classification.</title>
        <authorList>
            <person name="Goeker M."/>
        </authorList>
    </citation>
    <scope>NUCLEOTIDE SEQUENCE [LARGE SCALE GENOMIC DNA]</scope>
    <source>
        <strain evidence="6 7">DSM 22975</strain>
    </source>
</reference>
<dbReference type="InterPro" id="IPR008183">
    <property type="entry name" value="Aldose_1/G6P_1-epimerase"/>
</dbReference>
<keyword evidence="7" id="KW-1185">Reference proteome</keyword>
<feature type="active site" evidence="5">
    <location>
        <position position="270"/>
    </location>
</feature>
<dbReference type="AlphaFoldDB" id="A0A841GKH0"/>
<dbReference type="InterPro" id="IPR025532">
    <property type="entry name" value="G6P_1-epimerase"/>
</dbReference>
<evidence type="ECO:0000256" key="1">
    <source>
        <dbReference type="ARBA" id="ARBA00001096"/>
    </source>
</evidence>
<accession>A0A841GKH0</accession>
<evidence type="ECO:0000256" key="5">
    <source>
        <dbReference type="PIRSR" id="PIRSR016020-1"/>
    </source>
</evidence>
<comment type="similarity">
    <text evidence="2 4">Belongs to the glucose-6-phosphate 1-epimerase family.</text>
</comment>
<dbReference type="RefSeq" id="WP_188026057.1">
    <property type="nucleotide sequence ID" value="NZ_JACHGR010000003.1"/>
</dbReference>
<dbReference type="EMBL" id="JACHGR010000003">
    <property type="protein sequence ID" value="MBB6055290.1"/>
    <property type="molecule type" value="Genomic_DNA"/>
</dbReference>
<dbReference type="GO" id="GO:0047938">
    <property type="term" value="F:glucose-6-phosphate 1-epimerase activity"/>
    <property type="evidence" value="ECO:0007669"/>
    <property type="project" value="UniProtKB-UniRule"/>
</dbReference>
<feature type="active site" evidence="5">
    <location>
        <position position="171"/>
    </location>
</feature>